<dbReference type="GO" id="GO:0009055">
    <property type="term" value="F:electron transfer activity"/>
    <property type="evidence" value="ECO:0007669"/>
    <property type="project" value="InterPro"/>
</dbReference>
<dbReference type="RefSeq" id="WP_094268105.1">
    <property type="nucleotide sequence ID" value="NZ_JAQVFK010000060.1"/>
</dbReference>
<proteinExistence type="predicted"/>
<evidence type="ECO:0000256" key="6">
    <source>
        <dbReference type="ARBA" id="ARBA00023008"/>
    </source>
</evidence>
<dbReference type="Proteomes" id="UP000215181">
    <property type="component" value="Unassembled WGS sequence"/>
</dbReference>
<feature type="binding site" evidence="7">
    <location>
        <position position="62"/>
    </location>
    <ligand>
        <name>Cu cation</name>
        <dbReference type="ChEBI" id="CHEBI:23378"/>
    </ligand>
</feature>
<dbReference type="OrthoDB" id="9757546at2"/>
<comment type="subcellular location">
    <subcellularLocation>
        <location evidence="1">Periplasm</location>
    </subcellularLocation>
</comment>
<evidence type="ECO:0000256" key="3">
    <source>
        <dbReference type="ARBA" id="ARBA00022723"/>
    </source>
</evidence>
<evidence type="ECO:0000256" key="1">
    <source>
        <dbReference type="ARBA" id="ARBA00004418"/>
    </source>
</evidence>
<keyword evidence="4" id="KW-0574">Periplasm</keyword>
<keyword evidence="5" id="KW-0249">Electron transport</keyword>
<name>A0A235EYY4_9RHOO</name>
<dbReference type="Pfam" id="PF00127">
    <property type="entry name" value="Copper-bind"/>
    <property type="match status" value="1"/>
</dbReference>
<reference evidence="10 11" key="1">
    <citation type="submission" date="2017-07" db="EMBL/GenBank/DDBJ databases">
        <title>Thauera sp. KNDSS-Mac4 genome sequence and assembly.</title>
        <authorList>
            <person name="Mayilraj S."/>
        </authorList>
    </citation>
    <scope>NUCLEOTIDE SEQUENCE [LARGE SCALE GENOMIC DNA]</scope>
    <source>
        <strain evidence="10 11">KNDSS-Mac4</strain>
    </source>
</reference>
<keyword evidence="8" id="KW-0732">Signal</keyword>
<dbReference type="InterPro" id="IPR002386">
    <property type="entry name" value="Amicyanin/Pseudoazurin"/>
</dbReference>
<feature type="binding site" evidence="7">
    <location>
        <position position="96"/>
    </location>
    <ligand>
        <name>Cu cation</name>
        <dbReference type="ChEBI" id="CHEBI:23378"/>
    </ligand>
</feature>
<comment type="caution">
    <text evidence="10">The sequence shown here is derived from an EMBL/GenBank/DDBJ whole genome shotgun (WGS) entry which is preliminary data.</text>
</comment>
<evidence type="ECO:0000256" key="7">
    <source>
        <dbReference type="PIRSR" id="PIRSR602386-1"/>
    </source>
</evidence>
<evidence type="ECO:0000256" key="2">
    <source>
        <dbReference type="ARBA" id="ARBA00022448"/>
    </source>
</evidence>
<evidence type="ECO:0000256" key="8">
    <source>
        <dbReference type="SAM" id="SignalP"/>
    </source>
</evidence>
<feature type="domain" description="Blue (type 1) copper" evidence="9">
    <location>
        <begin position="31"/>
        <end position="108"/>
    </location>
</feature>
<keyword evidence="2" id="KW-0813">Transport</keyword>
<dbReference type="PRINTS" id="PR00155">
    <property type="entry name" value="AMICYANIN"/>
</dbReference>
<dbReference type="InterPro" id="IPR000923">
    <property type="entry name" value="BlueCu_1"/>
</dbReference>
<comment type="cofactor">
    <cofactor evidence="7">
        <name>Cu cation</name>
        <dbReference type="ChEBI" id="CHEBI:23378"/>
    </cofactor>
    <text evidence="7">Binds 1 copper ion per subunit.</text>
</comment>
<dbReference type="SUPFAM" id="SSF49503">
    <property type="entry name" value="Cupredoxins"/>
    <property type="match status" value="1"/>
</dbReference>
<evidence type="ECO:0000313" key="10">
    <source>
        <dbReference type="EMBL" id="OYD54266.1"/>
    </source>
</evidence>
<dbReference type="GO" id="GO:0042597">
    <property type="term" value="C:periplasmic space"/>
    <property type="evidence" value="ECO:0007669"/>
    <property type="project" value="UniProtKB-SubCell"/>
</dbReference>
<keyword evidence="6 7" id="KW-0186">Copper</keyword>
<protein>
    <submittedName>
        <fullName evidence="10">Plastocyanin</fullName>
    </submittedName>
</protein>
<dbReference type="GO" id="GO:0005507">
    <property type="term" value="F:copper ion binding"/>
    <property type="evidence" value="ECO:0007669"/>
    <property type="project" value="InterPro"/>
</dbReference>
<evidence type="ECO:0000313" key="11">
    <source>
        <dbReference type="Proteomes" id="UP000215181"/>
    </source>
</evidence>
<evidence type="ECO:0000256" key="4">
    <source>
        <dbReference type="ARBA" id="ARBA00022764"/>
    </source>
</evidence>
<evidence type="ECO:0000256" key="5">
    <source>
        <dbReference type="ARBA" id="ARBA00022982"/>
    </source>
</evidence>
<gene>
    <name evidence="10" type="ORF">CGK74_08730</name>
</gene>
<keyword evidence="3 7" id="KW-0479">Metal-binding</keyword>
<feature type="binding site" evidence="7">
    <location>
        <position position="99"/>
    </location>
    <ligand>
        <name>Cu cation</name>
        <dbReference type="ChEBI" id="CHEBI:23378"/>
    </ligand>
</feature>
<dbReference type="PANTHER" id="PTHR36507:SF1">
    <property type="entry name" value="BLL1555 PROTEIN"/>
    <property type="match status" value="1"/>
</dbReference>
<dbReference type="InterPro" id="IPR052721">
    <property type="entry name" value="ET_Amicyanin"/>
</dbReference>
<organism evidence="10 11">
    <name type="scientific">Thauera propionica</name>
    <dbReference type="NCBI Taxonomy" id="2019431"/>
    <lineage>
        <taxon>Bacteria</taxon>
        <taxon>Pseudomonadati</taxon>
        <taxon>Pseudomonadota</taxon>
        <taxon>Betaproteobacteria</taxon>
        <taxon>Rhodocyclales</taxon>
        <taxon>Zoogloeaceae</taxon>
        <taxon>Thauera</taxon>
    </lineage>
</organism>
<feature type="signal peptide" evidence="8">
    <location>
        <begin position="1"/>
        <end position="26"/>
    </location>
</feature>
<dbReference type="EMBL" id="NOIH01000008">
    <property type="protein sequence ID" value="OYD54266.1"/>
    <property type="molecule type" value="Genomic_DNA"/>
</dbReference>
<accession>A0A235EYY4</accession>
<keyword evidence="11" id="KW-1185">Reference proteome</keyword>
<feature type="chain" id="PRO_5012579277" evidence="8">
    <location>
        <begin position="27"/>
        <end position="110"/>
    </location>
</feature>
<dbReference type="Gene3D" id="2.60.40.420">
    <property type="entry name" value="Cupredoxins - blue copper proteins"/>
    <property type="match status" value="1"/>
</dbReference>
<dbReference type="InterPro" id="IPR008972">
    <property type="entry name" value="Cupredoxin"/>
</dbReference>
<evidence type="ECO:0000259" key="9">
    <source>
        <dbReference type="Pfam" id="PF00127"/>
    </source>
</evidence>
<sequence length="110" mass="12474">MNTKRITRGLYAGLFATSLFAGVAWAAEHEIQIVQYTYTPAELTIKVGDTVTWINGEKRVSHSVLFNATGEESERFFPGERWSRKFDQPGRVEYRCGPHPEMQGVIVIEP</sequence>
<dbReference type="AlphaFoldDB" id="A0A235EYY4"/>
<dbReference type="PANTHER" id="PTHR36507">
    <property type="entry name" value="BLL1555 PROTEIN"/>
    <property type="match status" value="1"/>
</dbReference>